<dbReference type="SUPFAM" id="SSF56672">
    <property type="entry name" value="DNA/RNA polymerases"/>
    <property type="match status" value="1"/>
</dbReference>
<gene>
    <name evidence="1" type="ORF">HRI_000984900</name>
</gene>
<keyword evidence="1" id="KW-0418">Kinase</keyword>
<proteinExistence type="predicted"/>
<keyword evidence="1" id="KW-0808">Transferase</keyword>
<dbReference type="CDD" id="cd09272">
    <property type="entry name" value="RNase_HI_RT_Ty1"/>
    <property type="match status" value="1"/>
</dbReference>
<evidence type="ECO:0000313" key="1">
    <source>
        <dbReference type="EMBL" id="GMI73156.1"/>
    </source>
</evidence>
<keyword evidence="2" id="KW-1185">Reference proteome</keyword>
<dbReference type="PANTHER" id="PTHR11439:SF467">
    <property type="entry name" value="INTEGRASE CATALYTIC DOMAIN-CONTAINING PROTEIN"/>
    <property type="match status" value="1"/>
</dbReference>
<dbReference type="InterPro" id="IPR043502">
    <property type="entry name" value="DNA/RNA_pol_sf"/>
</dbReference>
<dbReference type="GO" id="GO:0016301">
    <property type="term" value="F:kinase activity"/>
    <property type="evidence" value="ECO:0007669"/>
    <property type="project" value="UniProtKB-KW"/>
</dbReference>
<protein>
    <submittedName>
        <fullName evidence="1">Cysteine-rich RLK (RECEPTOR-like protein kinase) 8</fullName>
    </submittedName>
</protein>
<reference evidence="1" key="1">
    <citation type="submission" date="2023-05" db="EMBL/GenBank/DDBJ databases">
        <title>Genome and transcriptome analyses reveal genes involved in the formation of fine ridges on petal epidermal cells in Hibiscus trionum.</title>
        <authorList>
            <person name="Koshimizu S."/>
            <person name="Masuda S."/>
            <person name="Ishii T."/>
            <person name="Shirasu K."/>
            <person name="Hoshino A."/>
            <person name="Arita M."/>
        </authorList>
    </citation>
    <scope>NUCLEOTIDE SEQUENCE</scope>
    <source>
        <strain evidence="1">Hamamatsu line</strain>
    </source>
</reference>
<dbReference type="AlphaFoldDB" id="A0A9W7H914"/>
<accession>A0A9W7H914</accession>
<dbReference type="PANTHER" id="PTHR11439">
    <property type="entry name" value="GAG-POL-RELATED RETROTRANSPOSON"/>
    <property type="match status" value="1"/>
</dbReference>
<comment type="caution">
    <text evidence="1">The sequence shown here is derived from an EMBL/GenBank/DDBJ whole genome shotgun (WGS) entry which is preliminary data.</text>
</comment>
<dbReference type="OrthoDB" id="1931513at2759"/>
<evidence type="ECO:0000313" key="2">
    <source>
        <dbReference type="Proteomes" id="UP001165190"/>
    </source>
</evidence>
<organism evidence="1 2">
    <name type="scientific">Hibiscus trionum</name>
    <name type="common">Flower of an hour</name>
    <dbReference type="NCBI Taxonomy" id="183268"/>
    <lineage>
        <taxon>Eukaryota</taxon>
        <taxon>Viridiplantae</taxon>
        <taxon>Streptophyta</taxon>
        <taxon>Embryophyta</taxon>
        <taxon>Tracheophyta</taxon>
        <taxon>Spermatophyta</taxon>
        <taxon>Magnoliopsida</taxon>
        <taxon>eudicotyledons</taxon>
        <taxon>Gunneridae</taxon>
        <taxon>Pentapetalae</taxon>
        <taxon>rosids</taxon>
        <taxon>malvids</taxon>
        <taxon>Malvales</taxon>
        <taxon>Malvaceae</taxon>
        <taxon>Malvoideae</taxon>
        <taxon>Hibiscus</taxon>
    </lineage>
</organism>
<dbReference type="Proteomes" id="UP001165190">
    <property type="component" value="Unassembled WGS sequence"/>
</dbReference>
<name>A0A9W7H914_HIBTR</name>
<sequence length="264" mass="29269">MERANSTPTPMVASQKLAVEGAGKPLSDAREYRSIVGMLLYACHTRPDITYSVNRVAQFMHALCELHMVAVKKILRYLVGTQDLGLIFTRSSSSPQVVAFSDADWGSSTVDRRSISGHCVFVGNGLVTWNSSKQKVVSRSTMEAEYRSLADSAAEVIWINALLKEIGIKLEQVPTIWCDNKSAIALTANPVYHARSKHVDLDIHFVREKVALNQICVNYIPTTHQIADGFTKPLTRVMFEAFRNKVCVKKLEEAGGMLNEGMHA</sequence>
<dbReference type="EMBL" id="BSYR01000010">
    <property type="protein sequence ID" value="GMI73156.1"/>
    <property type="molecule type" value="Genomic_DNA"/>
</dbReference>